<name>A0A5J6T7P4_9CAUD</name>
<evidence type="ECO:0000313" key="1">
    <source>
        <dbReference type="EMBL" id="QFG05202.1"/>
    </source>
</evidence>
<evidence type="ECO:0000313" key="2">
    <source>
        <dbReference type="Proteomes" id="UP000325508"/>
    </source>
</evidence>
<keyword evidence="2" id="KW-1185">Reference proteome</keyword>
<protein>
    <submittedName>
        <fullName evidence="1">Uncharacterized protein</fullName>
    </submittedName>
</protein>
<proteinExistence type="predicted"/>
<sequence length="95" mass="11625">MNKLRTSKLWWLGCGFTIKYRPERDEFVIRTGVFGRLRIDRHSMRRVWTEKKFLRGRRLVIEGVGKRYRFRCIWGSHSYKAKQFIMERASLKEVN</sequence>
<dbReference type="EMBL" id="MN176220">
    <property type="protein sequence ID" value="QFG05202.1"/>
    <property type="molecule type" value="Genomic_DNA"/>
</dbReference>
<dbReference type="Proteomes" id="UP000325508">
    <property type="component" value="Segment"/>
</dbReference>
<organism evidence="1 2">
    <name type="scientific">Bacillus phage 019DV002</name>
    <dbReference type="NCBI Taxonomy" id="2601653"/>
    <lineage>
        <taxon>Viruses</taxon>
        <taxon>Duplodnaviria</taxon>
        <taxon>Heunggongvirae</taxon>
        <taxon>Uroviricota</taxon>
        <taxon>Caudoviricetes</taxon>
        <taxon>Ehrlichviridae</taxon>
        <taxon>Gettysburgvirus</taxon>
        <taxon>Gettysburgvirus gv019DV002</taxon>
    </lineage>
</organism>
<accession>A0A5J6T7P4</accession>
<gene>
    <name evidence="1" type="primary">60</name>
    <name evidence="1" type="ORF">019DV002_60</name>
</gene>
<reference evidence="1 2" key="1">
    <citation type="submission" date="2019-07" db="EMBL/GenBank/DDBJ databases">
        <authorList>
            <person name="Loney R.E."/>
            <person name="Krukonis G.P."/>
            <person name="Delesalle V.A."/>
        </authorList>
    </citation>
    <scope>NUCLEOTIDE SEQUENCE [LARGE SCALE GENOMIC DNA]</scope>
</reference>